<keyword evidence="2" id="KW-1185">Reference proteome</keyword>
<name>A0A7G9RJJ0_9BURK</name>
<reference evidence="1 2" key="1">
    <citation type="submission" date="2020-08" db="EMBL/GenBank/DDBJ databases">
        <title>Genome sequence of Diaphorobacter ruginosibacter DSM 27467T.</title>
        <authorList>
            <person name="Hyun D.-W."/>
            <person name="Bae J.-W."/>
        </authorList>
    </citation>
    <scope>NUCLEOTIDE SEQUENCE [LARGE SCALE GENOMIC DNA]</scope>
    <source>
        <strain evidence="1 2">DSM 27467</strain>
    </source>
</reference>
<proteinExistence type="predicted"/>
<dbReference type="EMBL" id="CP060714">
    <property type="protein sequence ID" value="QNN55765.1"/>
    <property type="molecule type" value="Genomic_DNA"/>
</dbReference>
<dbReference type="Proteomes" id="UP000515811">
    <property type="component" value="Chromosome"/>
</dbReference>
<sequence>MARKTLAGLLTTHAMAAGVLGLPMVTMMLAAASMLGGDDDEPWDAQVALQNLLADMACRAWLPGISPGG</sequence>
<dbReference type="RefSeq" id="WP_187596038.1">
    <property type="nucleotide sequence ID" value="NZ_CP060714.1"/>
</dbReference>
<evidence type="ECO:0000313" key="1">
    <source>
        <dbReference type="EMBL" id="QNN55765.1"/>
    </source>
</evidence>
<gene>
    <name evidence="1" type="ORF">H9K76_14220</name>
</gene>
<evidence type="ECO:0000313" key="2">
    <source>
        <dbReference type="Proteomes" id="UP000515811"/>
    </source>
</evidence>
<organism evidence="1 2">
    <name type="scientific">Diaphorobacter ruginosibacter</name>
    <dbReference type="NCBI Taxonomy" id="1715720"/>
    <lineage>
        <taxon>Bacteria</taxon>
        <taxon>Pseudomonadati</taxon>
        <taxon>Pseudomonadota</taxon>
        <taxon>Betaproteobacteria</taxon>
        <taxon>Burkholderiales</taxon>
        <taxon>Comamonadaceae</taxon>
        <taxon>Diaphorobacter</taxon>
    </lineage>
</organism>
<protein>
    <submittedName>
        <fullName evidence="1">Uncharacterized protein</fullName>
    </submittedName>
</protein>
<dbReference type="AlphaFoldDB" id="A0A7G9RJJ0"/>
<dbReference type="KEGG" id="drg:H9K76_14220"/>
<accession>A0A7G9RJJ0</accession>